<reference evidence="2 3" key="1">
    <citation type="journal article" date="2022" name="Nat. Genet.">
        <title>Improved pea reference genome and pan-genome highlight genomic features and evolutionary characteristics.</title>
        <authorList>
            <person name="Yang T."/>
            <person name="Liu R."/>
            <person name="Luo Y."/>
            <person name="Hu S."/>
            <person name="Wang D."/>
            <person name="Wang C."/>
            <person name="Pandey M.K."/>
            <person name="Ge S."/>
            <person name="Xu Q."/>
            <person name="Li N."/>
            <person name="Li G."/>
            <person name="Huang Y."/>
            <person name="Saxena R.K."/>
            <person name="Ji Y."/>
            <person name="Li M."/>
            <person name="Yan X."/>
            <person name="He Y."/>
            <person name="Liu Y."/>
            <person name="Wang X."/>
            <person name="Xiang C."/>
            <person name="Varshney R.K."/>
            <person name="Ding H."/>
            <person name="Gao S."/>
            <person name="Zong X."/>
        </authorList>
    </citation>
    <scope>NUCLEOTIDE SEQUENCE [LARGE SCALE GENOMIC DNA]</scope>
    <source>
        <strain evidence="2 3">cv. Zhongwan 6</strain>
    </source>
</reference>
<sequence>MGVGALGMVQTLMLGQGVISDWKIKTVPPKTAYGDNEFFLAGTRRDVFLVKNMYVSMVKKDEIINCSWKRIWKMEAQDQVRCFIWMLKHYKLLTNFSNSLQGLGGANCKLCGGVRETPLHALRGSPKVMLLWRNKGIYVQRMAKEYREAMKNNVVAVRGDKVVVIVGWKPSEENWVKLNIDEACMVGRKLGCGGIKVICMVFVRMIFQNILGNAMPLKRNYEEYMKGYPSRSS</sequence>
<protein>
    <recommendedName>
        <fullName evidence="1">Reverse transcriptase zinc-binding domain-containing protein</fullName>
    </recommendedName>
</protein>
<dbReference type="Gramene" id="Psat04G0269200-T1">
    <property type="protein sequence ID" value="KAI5418154.1"/>
    <property type="gene ID" value="KIW84_042692"/>
</dbReference>
<gene>
    <name evidence="2" type="ORF">KIW84_042692</name>
</gene>
<dbReference type="InterPro" id="IPR026960">
    <property type="entry name" value="RVT-Znf"/>
</dbReference>
<dbReference type="AlphaFoldDB" id="A0A9D4XBN9"/>
<evidence type="ECO:0000259" key="1">
    <source>
        <dbReference type="Pfam" id="PF13966"/>
    </source>
</evidence>
<comment type="caution">
    <text evidence="2">The sequence shown here is derived from an EMBL/GenBank/DDBJ whole genome shotgun (WGS) entry which is preliminary data.</text>
</comment>
<feature type="domain" description="Reverse transcriptase zinc-binding" evidence="1">
    <location>
        <begin position="48"/>
        <end position="132"/>
    </location>
</feature>
<dbReference type="Pfam" id="PF13966">
    <property type="entry name" value="zf-RVT"/>
    <property type="match status" value="1"/>
</dbReference>
<proteinExistence type="predicted"/>
<name>A0A9D4XBN9_PEA</name>
<dbReference type="Proteomes" id="UP001058974">
    <property type="component" value="Chromosome 4"/>
</dbReference>
<accession>A0A9D4XBN9</accession>
<keyword evidence="3" id="KW-1185">Reference proteome</keyword>
<evidence type="ECO:0000313" key="3">
    <source>
        <dbReference type="Proteomes" id="UP001058974"/>
    </source>
</evidence>
<evidence type="ECO:0000313" key="2">
    <source>
        <dbReference type="EMBL" id="KAI5418154.1"/>
    </source>
</evidence>
<dbReference type="EMBL" id="JAMSHJ010000004">
    <property type="protein sequence ID" value="KAI5418154.1"/>
    <property type="molecule type" value="Genomic_DNA"/>
</dbReference>
<organism evidence="2 3">
    <name type="scientific">Pisum sativum</name>
    <name type="common">Garden pea</name>
    <name type="synonym">Lathyrus oleraceus</name>
    <dbReference type="NCBI Taxonomy" id="3888"/>
    <lineage>
        <taxon>Eukaryota</taxon>
        <taxon>Viridiplantae</taxon>
        <taxon>Streptophyta</taxon>
        <taxon>Embryophyta</taxon>
        <taxon>Tracheophyta</taxon>
        <taxon>Spermatophyta</taxon>
        <taxon>Magnoliopsida</taxon>
        <taxon>eudicotyledons</taxon>
        <taxon>Gunneridae</taxon>
        <taxon>Pentapetalae</taxon>
        <taxon>rosids</taxon>
        <taxon>fabids</taxon>
        <taxon>Fabales</taxon>
        <taxon>Fabaceae</taxon>
        <taxon>Papilionoideae</taxon>
        <taxon>50 kb inversion clade</taxon>
        <taxon>NPAAA clade</taxon>
        <taxon>Hologalegina</taxon>
        <taxon>IRL clade</taxon>
        <taxon>Fabeae</taxon>
        <taxon>Lathyrus</taxon>
    </lineage>
</organism>